<organism evidence="3 4">
    <name type="scientific">Periconia digitata</name>
    <dbReference type="NCBI Taxonomy" id="1303443"/>
    <lineage>
        <taxon>Eukaryota</taxon>
        <taxon>Fungi</taxon>
        <taxon>Dikarya</taxon>
        <taxon>Ascomycota</taxon>
        <taxon>Pezizomycotina</taxon>
        <taxon>Dothideomycetes</taxon>
        <taxon>Pleosporomycetidae</taxon>
        <taxon>Pleosporales</taxon>
        <taxon>Massarineae</taxon>
        <taxon>Periconiaceae</taxon>
        <taxon>Periconia</taxon>
    </lineage>
</organism>
<feature type="compositionally biased region" description="Polar residues" evidence="1">
    <location>
        <begin position="94"/>
        <end position="108"/>
    </location>
</feature>
<gene>
    <name evidence="3" type="ORF">PDIGIT_LOCUS13008</name>
</gene>
<feature type="compositionally biased region" description="Polar residues" evidence="1">
    <location>
        <begin position="357"/>
        <end position="367"/>
    </location>
</feature>
<feature type="region of interest" description="Disordered" evidence="1">
    <location>
        <begin position="324"/>
        <end position="468"/>
    </location>
</feature>
<comment type="caution">
    <text evidence="3">The sequence shown here is derived from an EMBL/GenBank/DDBJ whole genome shotgun (WGS) entry which is preliminary data.</text>
</comment>
<dbReference type="Proteomes" id="UP001152607">
    <property type="component" value="Unassembled WGS sequence"/>
</dbReference>
<protein>
    <submittedName>
        <fullName evidence="3">Uncharacterized protein</fullName>
    </submittedName>
</protein>
<keyword evidence="2" id="KW-0472">Membrane</keyword>
<feature type="compositionally biased region" description="Basic residues" evidence="1">
    <location>
        <begin position="388"/>
        <end position="402"/>
    </location>
</feature>
<reference evidence="3" key="1">
    <citation type="submission" date="2023-01" db="EMBL/GenBank/DDBJ databases">
        <authorList>
            <person name="Van Ghelder C."/>
            <person name="Rancurel C."/>
        </authorList>
    </citation>
    <scope>NUCLEOTIDE SEQUENCE</scope>
    <source>
        <strain evidence="3">CNCM I-4278</strain>
    </source>
</reference>
<feature type="compositionally biased region" description="Basic and acidic residues" evidence="1">
    <location>
        <begin position="435"/>
        <end position="459"/>
    </location>
</feature>
<evidence type="ECO:0000313" key="3">
    <source>
        <dbReference type="EMBL" id="CAI6339844.1"/>
    </source>
</evidence>
<dbReference type="OrthoDB" id="10250282at2759"/>
<evidence type="ECO:0000313" key="4">
    <source>
        <dbReference type="Proteomes" id="UP001152607"/>
    </source>
</evidence>
<dbReference type="AlphaFoldDB" id="A0A9W4XPT8"/>
<evidence type="ECO:0000256" key="2">
    <source>
        <dbReference type="SAM" id="Phobius"/>
    </source>
</evidence>
<keyword evidence="2" id="KW-1133">Transmembrane helix</keyword>
<dbReference type="EMBL" id="CAOQHR010000009">
    <property type="protein sequence ID" value="CAI6339844.1"/>
    <property type="molecule type" value="Genomic_DNA"/>
</dbReference>
<feature type="transmembrane region" description="Helical" evidence="2">
    <location>
        <begin position="494"/>
        <end position="515"/>
    </location>
</feature>
<keyword evidence="4" id="KW-1185">Reference proteome</keyword>
<feature type="compositionally biased region" description="Low complexity" evidence="1">
    <location>
        <begin position="273"/>
        <end position="286"/>
    </location>
</feature>
<proteinExistence type="predicted"/>
<keyword evidence="2" id="KW-0812">Transmembrane</keyword>
<feature type="region of interest" description="Disordered" evidence="1">
    <location>
        <begin position="1"/>
        <end position="64"/>
    </location>
</feature>
<evidence type="ECO:0000256" key="1">
    <source>
        <dbReference type="SAM" id="MobiDB-lite"/>
    </source>
</evidence>
<feature type="region of interest" description="Disordered" evidence="1">
    <location>
        <begin position="271"/>
        <end position="309"/>
    </location>
</feature>
<sequence>MSLTPLQNRIDKVRAEQSAKNSTILTPPARSTRRPYARRLPWLDGKSSLATSPASTTSPPLRRSSQLIEQLPRALEVPLAAAFSHSHSPTADVLSVSSQTLGAHSPETSPDRQHVPIALVSALRRSSVSHAPAKRLSIVNIDDSEDPPEVQRPRAESLAPVPDHLDRTETPELVLIPRDVYKASPPRFIKTVQISPNQPTPRSGPLTRVNSEQLSHTVEGLENIVQDAVLTAEETNDPDQVAELYAIVEDARNAIQDALADPLAVKSSPLEASDLSDLSGFSSDSSVEQEMHHRKPTYSPPIPPLPTAHLESGLRAVSPVQLGHGRTEARDWAYHSSKDPERDGNNSVEPSEVGRGRSQSRYSTHSVNLPHPRTPQLSPRENVDHTSRPIRKSSRGRSRQRRQGSFDRDARRSHHHTRSRSLRQRRRQQKAGLRVYDKSVDVDDLDDVGKPYDVPKFDDPPDEQDVENGHTFSRRRFHRRQPIARNWRTGKKRLTAMIACINTALLGIIVGIYVSQTSPLYYHRMSLTPD</sequence>
<accession>A0A9W4XPT8</accession>
<feature type="compositionally biased region" description="Basic residues" evidence="1">
    <location>
        <begin position="411"/>
        <end position="429"/>
    </location>
</feature>
<feature type="compositionally biased region" description="Basic and acidic residues" evidence="1">
    <location>
        <begin position="325"/>
        <end position="344"/>
    </location>
</feature>
<name>A0A9W4XPT8_9PLEO</name>
<feature type="region of interest" description="Disordered" evidence="1">
    <location>
        <begin position="94"/>
        <end position="114"/>
    </location>
</feature>
<feature type="compositionally biased region" description="Low complexity" evidence="1">
    <location>
        <begin position="47"/>
        <end position="64"/>
    </location>
</feature>